<sequence>MCAKCEKKHFGVVEWGQMPAIFVARKATMPGIIEGPSIAQGILEAPEPQARIYAYTKGDVEAVTSQVVTGVCLDSRFSSMMLSKFSRVVPTCTRTGLVYGLSWTGLTAPTTSWLRITVSSLLAILDVRRWGMAGLTVKLWDGDCYAFCKQPTDKMDPRQIEENREASLAFLGMEPHTFDETQGAAALAEWLHDMETIFGRCHIGAHLQVMLASRRLVGEARLWWLSLEDLEIPRNVWMNFRALIIMDKSKFLSKVSMVTAYVKRVVTETLQSRSKRL</sequence>
<evidence type="ECO:0000313" key="2">
    <source>
        <dbReference type="Proteomes" id="UP001187192"/>
    </source>
</evidence>
<keyword evidence="2" id="KW-1185">Reference proteome</keyword>
<accession>A0AA88A807</accession>
<evidence type="ECO:0000313" key="1">
    <source>
        <dbReference type="EMBL" id="GMN47524.1"/>
    </source>
</evidence>
<protein>
    <recommendedName>
        <fullName evidence="3">Retrotransposon gag domain-containing protein</fullName>
    </recommendedName>
</protein>
<evidence type="ECO:0008006" key="3">
    <source>
        <dbReference type="Google" id="ProtNLM"/>
    </source>
</evidence>
<organism evidence="1 2">
    <name type="scientific">Ficus carica</name>
    <name type="common">Common fig</name>
    <dbReference type="NCBI Taxonomy" id="3494"/>
    <lineage>
        <taxon>Eukaryota</taxon>
        <taxon>Viridiplantae</taxon>
        <taxon>Streptophyta</taxon>
        <taxon>Embryophyta</taxon>
        <taxon>Tracheophyta</taxon>
        <taxon>Spermatophyta</taxon>
        <taxon>Magnoliopsida</taxon>
        <taxon>eudicotyledons</taxon>
        <taxon>Gunneridae</taxon>
        <taxon>Pentapetalae</taxon>
        <taxon>rosids</taxon>
        <taxon>fabids</taxon>
        <taxon>Rosales</taxon>
        <taxon>Moraceae</taxon>
        <taxon>Ficeae</taxon>
        <taxon>Ficus</taxon>
    </lineage>
</organism>
<gene>
    <name evidence="1" type="ORF">TIFTF001_016690</name>
</gene>
<dbReference type="Proteomes" id="UP001187192">
    <property type="component" value="Unassembled WGS sequence"/>
</dbReference>
<comment type="caution">
    <text evidence="1">The sequence shown here is derived from an EMBL/GenBank/DDBJ whole genome shotgun (WGS) entry which is preliminary data.</text>
</comment>
<proteinExistence type="predicted"/>
<reference evidence="1" key="1">
    <citation type="submission" date="2023-07" db="EMBL/GenBank/DDBJ databases">
        <title>draft genome sequence of fig (Ficus carica).</title>
        <authorList>
            <person name="Takahashi T."/>
            <person name="Nishimura K."/>
        </authorList>
    </citation>
    <scope>NUCLEOTIDE SEQUENCE</scope>
</reference>
<dbReference type="AlphaFoldDB" id="A0AA88A807"/>
<name>A0AA88A807_FICCA</name>
<dbReference type="EMBL" id="BTGU01000025">
    <property type="protein sequence ID" value="GMN47524.1"/>
    <property type="molecule type" value="Genomic_DNA"/>
</dbReference>